<dbReference type="SMART" id="SM00054">
    <property type="entry name" value="EFh"/>
    <property type="match status" value="2"/>
</dbReference>
<dbReference type="CDD" id="cd00051">
    <property type="entry name" value="EFh"/>
    <property type="match status" value="1"/>
</dbReference>
<dbReference type="PROSITE" id="PS50222">
    <property type="entry name" value="EF_HAND_2"/>
    <property type="match status" value="2"/>
</dbReference>
<keyword evidence="1" id="KW-0479">Metal-binding</keyword>
<dbReference type="InterPro" id="IPR002048">
    <property type="entry name" value="EF_hand_dom"/>
</dbReference>
<dbReference type="SUPFAM" id="SSF47473">
    <property type="entry name" value="EF-hand"/>
    <property type="match status" value="1"/>
</dbReference>
<keyword evidence="5" id="KW-1185">Reference proteome</keyword>
<sequence length="80" mass="9466">MEAQLSEKKIAEIQSDFNFFDRDGNGQIDLPEFIELLTVLSPKTKASHVEEGFKLIDSNNDGYIDFEEFLSWWQEGWWEY</sequence>
<proteinExistence type="predicted"/>
<dbReference type="InterPro" id="IPR028846">
    <property type="entry name" value="Recoverin"/>
</dbReference>
<dbReference type="InterPro" id="IPR011992">
    <property type="entry name" value="EF-hand-dom_pair"/>
</dbReference>
<gene>
    <name evidence="4" type="ORF">OPS25_08325</name>
</gene>
<dbReference type="PANTHER" id="PTHR23055">
    <property type="entry name" value="CALCIUM BINDING PROTEINS"/>
    <property type="match status" value="1"/>
</dbReference>
<accession>A0ABT3P6Z4</accession>
<name>A0ABT3P6Z4_9ALTE</name>
<evidence type="ECO:0000256" key="2">
    <source>
        <dbReference type="ARBA" id="ARBA00022737"/>
    </source>
</evidence>
<comment type="caution">
    <text evidence="4">The sequence shown here is derived from an EMBL/GenBank/DDBJ whole genome shotgun (WGS) entry which is preliminary data.</text>
</comment>
<evidence type="ECO:0000313" key="5">
    <source>
        <dbReference type="Proteomes" id="UP001142810"/>
    </source>
</evidence>
<dbReference type="Pfam" id="PF13499">
    <property type="entry name" value="EF-hand_7"/>
    <property type="match status" value="1"/>
</dbReference>
<evidence type="ECO:0000313" key="4">
    <source>
        <dbReference type="EMBL" id="MCW8108499.1"/>
    </source>
</evidence>
<dbReference type="Proteomes" id="UP001142810">
    <property type="component" value="Unassembled WGS sequence"/>
</dbReference>
<feature type="domain" description="EF-hand" evidence="3">
    <location>
        <begin position="44"/>
        <end position="79"/>
    </location>
</feature>
<evidence type="ECO:0000256" key="1">
    <source>
        <dbReference type="ARBA" id="ARBA00022723"/>
    </source>
</evidence>
<organism evidence="4 5">
    <name type="scientific">Alteromonas aquimaris</name>
    <dbReference type="NCBI Taxonomy" id="2998417"/>
    <lineage>
        <taxon>Bacteria</taxon>
        <taxon>Pseudomonadati</taxon>
        <taxon>Pseudomonadota</taxon>
        <taxon>Gammaproteobacteria</taxon>
        <taxon>Alteromonadales</taxon>
        <taxon>Alteromonadaceae</taxon>
        <taxon>Alteromonas/Salinimonas group</taxon>
        <taxon>Alteromonas</taxon>
    </lineage>
</organism>
<feature type="domain" description="EF-hand" evidence="3">
    <location>
        <begin position="8"/>
        <end position="43"/>
    </location>
</feature>
<dbReference type="InterPro" id="IPR018247">
    <property type="entry name" value="EF_Hand_1_Ca_BS"/>
</dbReference>
<dbReference type="Gene3D" id="1.10.238.10">
    <property type="entry name" value="EF-hand"/>
    <property type="match status" value="1"/>
</dbReference>
<reference evidence="4" key="1">
    <citation type="submission" date="2022-11" db="EMBL/GenBank/DDBJ databases">
        <title>Alteromonas sp. nov., isolated from sea water of the Qingdao.</title>
        <authorList>
            <person name="Wang Q."/>
        </authorList>
    </citation>
    <scope>NUCLEOTIDE SEQUENCE</scope>
    <source>
        <strain evidence="4">ASW11-7</strain>
    </source>
</reference>
<keyword evidence="2" id="KW-0677">Repeat</keyword>
<dbReference type="PROSITE" id="PS00018">
    <property type="entry name" value="EF_HAND_1"/>
    <property type="match status" value="2"/>
</dbReference>
<dbReference type="RefSeq" id="WP_265617222.1">
    <property type="nucleotide sequence ID" value="NZ_JAPFRD010000010.1"/>
</dbReference>
<evidence type="ECO:0000259" key="3">
    <source>
        <dbReference type="PROSITE" id="PS50222"/>
    </source>
</evidence>
<protein>
    <submittedName>
        <fullName evidence="4">EF-hand domain-containing protein</fullName>
    </submittedName>
</protein>
<dbReference type="EMBL" id="JAPFRD010000010">
    <property type="protein sequence ID" value="MCW8108499.1"/>
    <property type="molecule type" value="Genomic_DNA"/>
</dbReference>